<dbReference type="RefSeq" id="WP_064584860.1">
    <property type="nucleotide sequence ID" value="NZ_CP015878.1"/>
</dbReference>
<sequence>MSPFSVLFDFGLICWSTVYLGFRRRWVKRDDVFEYAISLLVNGSECEMVAIIAGGEYLSDEELLELISMQVDKTDCDADIDKWRLAFLLYIETSGDSDENKINSLQEVYADFGYPEDMASCSIYSQDDDCPLVAMNQVIEKLKERFLSG</sequence>
<reference evidence="1 2" key="1">
    <citation type="submission" date="2016-05" db="EMBL/GenBank/DDBJ databases">
        <title>Genome Sequence of Pseudomonas citronellolis Strain SJTE-3, an Estrogens and Persistent Organic Pollutants degradation strain.</title>
        <authorList>
            <person name="Liang R."/>
        </authorList>
    </citation>
    <scope>NUCLEOTIDE SEQUENCE [LARGE SCALE GENOMIC DNA]</scope>
    <source>
        <strain evidence="1 2">SJTE-3</strain>
    </source>
</reference>
<evidence type="ECO:0000313" key="2">
    <source>
        <dbReference type="Proteomes" id="UP000077748"/>
    </source>
</evidence>
<dbReference type="InterPro" id="IPR016630">
    <property type="entry name" value="UCP015278"/>
</dbReference>
<name>A0A1A9KMB4_9PSED</name>
<gene>
    <name evidence="1" type="ORF">A9C11_30690</name>
</gene>
<evidence type="ECO:0000313" key="1">
    <source>
        <dbReference type="EMBL" id="ANI18103.1"/>
    </source>
</evidence>
<organism evidence="1 2">
    <name type="scientific">Pseudomonas citronellolis</name>
    <dbReference type="NCBI Taxonomy" id="53408"/>
    <lineage>
        <taxon>Bacteria</taxon>
        <taxon>Pseudomonadati</taxon>
        <taxon>Pseudomonadota</taxon>
        <taxon>Gammaproteobacteria</taxon>
        <taxon>Pseudomonadales</taxon>
        <taxon>Pseudomonadaceae</taxon>
        <taxon>Pseudomonas</taxon>
    </lineage>
</organism>
<evidence type="ECO:0008006" key="3">
    <source>
        <dbReference type="Google" id="ProtNLM"/>
    </source>
</evidence>
<proteinExistence type="predicted"/>
<dbReference type="Pfam" id="PF10004">
    <property type="entry name" value="DUF2247"/>
    <property type="match status" value="1"/>
</dbReference>
<dbReference type="AlphaFoldDB" id="A0A1A9KMB4"/>
<dbReference type="Proteomes" id="UP000077748">
    <property type="component" value="Chromosome"/>
</dbReference>
<accession>A0A1A9KMB4</accession>
<dbReference type="EMBL" id="CP015878">
    <property type="protein sequence ID" value="ANI18103.1"/>
    <property type="molecule type" value="Genomic_DNA"/>
</dbReference>
<protein>
    <recommendedName>
        <fullName evidence="3">DUF2247 domain-containing protein</fullName>
    </recommendedName>
</protein>